<proteinExistence type="predicted"/>
<gene>
    <name evidence="1" type="ORF">O4H32_12605</name>
</gene>
<dbReference type="RefSeq" id="WP_269359687.1">
    <property type="nucleotide sequence ID" value="NZ_JAPWHE010000010.1"/>
</dbReference>
<dbReference type="EMBL" id="JAPWHE010000010">
    <property type="protein sequence ID" value="MCZ4330787.1"/>
    <property type="molecule type" value="Genomic_DNA"/>
</dbReference>
<evidence type="ECO:0000313" key="1">
    <source>
        <dbReference type="EMBL" id="MCZ4330787.1"/>
    </source>
</evidence>
<comment type="caution">
    <text evidence="1">The sequence shown here is derived from an EMBL/GenBank/DDBJ whole genome shotgun (WGS) entry which is preliminary data.</text>
</comment>
<name>A0ABT4M647_9BURK</name>
<reference evidence="1" key="1">
    <citation type="submission" date="2022-12" db="EMBL/GenBank/DDBJ databases">
        <title>Bacterial isolates from different developmental stages of Nematostella vectensis.</title>
        <authorList>
            <person name="Fraune S."/>
        </authorList>
    </citation>
    <scope>NUCLEOTIDE SEQUENCE</scope>
    <source>
        <strain evidence="1">G21619-S1</strain>
    </source>
</reference>
<dbReference type="Proteomes" id="UP001068379">
    <property type="component" value="Unassembled WGS sequence"/>
</dbReference>
<protein>
    <submittedName>
        <fullName evidence="1">Uncharacterized protein</fullName>
    </submittedName>
</protein>
<organism evidence="1 2">
    <name type="scientific">Castellaniella denitrificans</name>
    <dbReference type="NCBI Taxonomy" id="56119"/>
    <lineage>
        <taxon>Bacteria</taxon>
        <taxon>Pseudomonadati</taxon>
        <taxon>Pseudomonadota</taxon>
        <taxon>Betaproteobacteria</taxon>
        <taxon>Burkholderiales</taxon>
        <taxon>Alcaligenaceae</taxon>
        <taxon>Castellaniella</taxon>
    </lineage>
</organism>
<evidence type="ECO:0000313" key="2">
    <source>
        <dbReference type="Proteomes" id="UP001068379"/>
    </source>
</evidence>
<keyword evidence="2" id="KW-1185">Reference proteome</keyword>
<sequence length="68" mass="7694">MLWLRKSMRWMILLSVIALNGGCAGPAGNYCDIARPIWWQDVQELDATPPGITRQVVAHNETVEKLCR</sequence>
<accession>A0ABT4M647</accession>